<keyword evidence="1" id="KW-0996">Nickel insertion</keyword>
<dbReference type="GO" id="GO:0005737">
    <property type="term" value="C:cytoplasm"/>
    <property type="evidence" value="ECO:0007669"/>
    <property type="project" value="UniProtKB-SubCell"/>
</dbReference>
<comment type="subunit">
    <text evidence="1">UreD, UreF and UreG form a complex that acts as a GTP-hydrolysis-dependent molecular chaperone, activating the urease apoprotein by helping to assemble the nickel containing metallocenter of UreC. The UreE protein probably delivers the nickel.</text>
</comment>
<evidence type="ECO:0000313" key="2">
    <source>
        <dbReference type="EMBL" id="BDI30614.1"/>
    </source>
</evidence>
<dbReference type="InterPro" id="IPR038277">
    <property type="entry name" value="UreF_sf"/>
</dbReference>
<dbReference type="Pfam" id="PF01730">
    <property type="entry name" value="UreF"/>
    <property type="match status" value="1"/>
</dbReference>
<dbReference type="AlphaFoldDB" id="A0A402D6M9"/>
<dbReference type="InterPro" id="IPR002639">
    <property type="entry name" value="UreF"/>
</dbReference>
<sequence length="232" mass="24871">MSIELLRLMQIADSAVPIGAASHSFGIETLTDEGSLTVERLPEFLEGYLAETGALDASWCRAGWRLARVSREDFTSEWTRLSDRVGARKPAREGREASAMLGRRLLQLVDGLSPGHPAVAEAVRLTKSSAGLAAVPAHHAAAFGLAGAALRCPEDLVAQTYLQQNVMGLVSACQRLLPLGQSAAGCILWDIKPALIRAAAPSEDNEEIACFTPSIDLAGMRHPWLTTRLFIS</sequence>
<keyword evidence="1" id="KW-0143">Chaperone</keyword>
<accession>A0A402D6M9</accession>
<dbReference type="Proteomes" id="UP000287394">
    <property type="component" value="Chromosome"/>
</dbReference>
<evidence type="ECO:0000256" key="1">
    <source>
        <dbReference type="HAMAP-Rule" id="MF_01385"/>
    </source>
</evidence>
<organism evidence="2 3">
    <name type="scientific">Capsulimonas corticalis</name>
    <dbReference type="NCBI Taxonomy" id="2219043"/>
    <lineage>
        <taxon>Bacteria</taxon>
        <taxon>Bacillati</taxon>
        <taxon>Armatimonadota</taxon>
        <taxon>Armatimonadia</taxon>
        <taxon>Capsulimonadales</taxon>
        <taxon>Capsulimonadaceae</taxon>
        <taxon>Capsulimonas</taxon>
    </lineage>
</organism>
<comment type="subcellular location">
    <subcellularLocation>
        <location evidence="1">Cytoplasm</location>
    </subcellularLocation>
</comment>
<dbReference type="KEGG" id="ccot:CCAX7_26650"/>
<comment type="similarity">
    <text evidence="1">Belongs to the UreF family.</text>
</comment>
<protein>
    <recommendedName>
        <fullName evidence="1">Urease accessory protein UreF</fullName>
    </recommendedName>
</protein>
<dbReference type="PIRSF" id="PIRSF009467">
    <property type="entry name" value="Ureas_acces_UreF"/>
    <property type="match status" value="1"/>
</dbReference>
<dbReference type="PANTHER" id="PTHR33620">
    <property type="entry name" value="UREASE ACCESSORY PROTEIN F"/>
    <property type="match status" value="1"/>
</dbReference>
<comment type="function">
    <text evidence="1">Required for maturation of urease via the functional incorporation of the urease nickel metallocenter.</text>
</comment>
<dbReference type="GO" id="GO:0016151">
    <property type="term" value="F:nickel cation binding"/>
    <property type="evidence" value="ECO:0007669"/>
    <property type="project" value="UniProtKB-UniRule"/>
</dbReference>
<evidence type="ECO:0000313" key="3">
    <source>
        <dbReference type="Proteomes" id="UP000287394"/>
    </source>
</evidence>
<dbReference type="Gene3D" id="1.10.4190.10">
    <property type="entry name" value="Urease accessory protein UreF"/>
    <property type="match status" value="1"/>
</dbReference>
<dbReference type="PANTHER" id="PTHR33620:SF1">
    <property type="entry name" value="UREASE ACCESSORY PROTEIN F"/>
    <property type="match status" value="1"/>
</dbReference>
<dbReference type="HAMAP" id="MF_01385">
    <property type="entry name" value="UreF"/>
    <property type="match status" value="1"/>
</dbReference>
<keyword evidence="3" id="KW-1185">Reference proteome</keyword>
<gene>
    <name evidence="1 2" type="primary">ureF</name>
    <name evidence="2" type="ORF">CCAX7_26650</name>
</gene>
<dbReference type="EMBL" id="AP025739">
    <property type="protein sequence ID" value="BDI30614.1"/>
    <property type="molecule type" value="Genomic_DNA"/>
</dbReference>
<proteinExistence type="inferred from homology"/>
<name>A0A402D6M9_9BACT</name>
<reference evidence="2 3" key="1">
    <citation type="journal article" date="2019" name="Int. J. Syst. Evol. Microbiol.">
        <title>Capsulimonas corticalis gen. nov., sp. nov., an aerobic capsulated bacterium, of a novel bacterial order, Capsulimonadales ord. nov., of the class Armatimonadia of the phylum Armatimonadetes.</title>
        <authorList>
            <person name="Li J."/>
            <person name="Kudo C."/>
            <person name="Tonouchi A."/>
        </authorList>
    </citation>
    <scope>NUCLEOTIDE SEQUENCE [LARGE SCALE GENOMIC DNA]</scope>
    <source>
        <strain evidence="2 3">AX-7</strain>
    </source>
</reference>
<keyword evidence="1" id="KW-0963">Cytoplasm</keyword>